<dbReference type="InterPro" id="IPR023186">
    <property type="entry name" value="IUNH"/>
</dbReference>
<dbReference type="PANTHER" id="PTHR12304:SF4">
    <property type="entry name" value="URIDINE NUCLEOSIDASE"/>
    <property type="match status" value="1"/>
</dbReference>
<sequence length="334" mass="35526">MTRSTLRIAFLFPLLCAGVLCAALPAGPGVAAPGAVTPAMREKVIIDTDIGDDIDDAFALAAALNDQHLDILGVAAAWGDTGLRVRQLQRLLAIAGRADVPVTQGPATPNTTPYTQKRWAEGQPVPAAPVPSSVDFILDQARRYPGQVTLISLAPPSTLGALIDRDPAGFAKLKRVVMMGGSVYAGYDDTGYGPLKGPTPEYNIYSDIGSARKLFASGVPLVVMPLDSTRLKLDEVKRDLLFAAGTPMTDALALMYHQWRHLNGWGQITPTLFDLVPVAYVLDPRLCPTTPLRLVVGDKGETTPAPGPANAQVCLKEDKEGILDLLMTGLLARQ</sequence>
<gene>
    <name evidence="5" type="ORF">FBZ89_101309</name>
</gene>
<evidence type="ECO:0000313" key="5">
    <source>
        <dbReference type="EMBL" id="TWB24683.1"/>
    </source>
</evidence>
<dbReference type="GO" id="GO:0006152">
    <property type="term" value="P:purine nucleoside catabolic process"/>
    <property type="evidence" value="ECO:0007669"/>
    <property type="project" value="TreeGrafter"/>
</dbReference>
<dbReference type="RefSeq" id="WP_246171976.1">
    <property type="nucleotide sequence ID" value="NZ_VITN01000001.1"/>
</dbReference>
<accession>A0A560FSU3</accession>
<name>A0A560FSU3_9PROT</name>
<dbReference type="InterPro" id="IPR001910">
    <property type="entry name" value="Inosine/uridine_hydrolase_dom"/>
</dbReference>
<comment type="caution">
    <text evidence="5">The sequence shown here is derived from an EMBL/GenBank/DDBJ whole genome shotgun (WGS) entry which is preliminary data.</text>
</comment>
<evidence type="ECO:0000313" key="6">
    <source>
        <dbReference type="Proteomes" id="UP000319859"/>
    </source>
</evidence>
<reference evidence="5 6" key="1">
    <citation type="submission" date="2019-06" db="EMBL/GenBank/DDBJ databases">
        <title>Genomic Encyclopedia of Type Strains, Phase IV (KMG-V): Genome sequencing to study the core and pangenomes of soil and plant-associated prokaryotes.</title>
        <authorList>
            <person name="Whitman W."/>
        </authorList>
    </citation>
    <scope>NUCLEOTIDE SEQUENCE [LARGE SCALE GENOMIC DNA]</scope>
    <source>
        <strain evidence="5 6">BR 11880</strain>
    </source>
</reference>
<dbReference type="PANTHER" id="PTHR12304">
    <property type="entry name" value="INOSINE-URIDINE PREFERRING NUCLEOSIDE HYDROLASE"/>
    <property type="match status" value="1"/>
</dbReference>
<protein>
    <submittedName>
        <fullName evidence="5">Inosine-uridine nucleoside N-ribohydrolase</fullName>
    </submittedName>
</protein>
<evidence type="ECO:0000256" key="2">
    <source>
        <dbReference type="ARBA" id="ARBA00023295"/>
    </source>
</evidence>
<evidence type="ECO:0000256" key="1">
    <source>
        <dbReference type="ARBA" id="ARBA00022801"/>
    </source>
</evidence>
<evidence type="ECO:0000256" key="3">
    <source>
        <dbReference type="SAM" id="SignalP"/>
    </source>
</evidence>
<dbReference type="EMBL" id="VITN01000001">
    <property type="protein sequence ID" value="TWB24683.1"/>
    <property type="molecule type" value="Genomic_DNA"/>
</dbReference>
<proteinExistence type="predicted"/>
<dbReference type="Gene3D" id="3.90.245.10">
    <property type="entry name" value="Ribonucleoside hydrolase-like"/>
    <property type="match status" value="1"/>
</dbReference>
<dbReference type="GO" id="GO:0005829">
    <property type="term" value="C:cytosol"/>
    <property type="evidence" value="ECO:0007669"/>
    <property type="project" value="TreeGrafter"/>
</dbReference>
<dbReference type="GO" id="GO:0008477">
    <property type="term" value="F:purine nucleosidase activity"/>
    <property type="evidence" value="ECO:0007669"/>
    <property type="project" value="TreeGrafter"/>
</dbReference>
<keyword evidence="2" id="KW-0326">Glycosidase</keyword>
<feature type="chain" id="PRO_5022210480" evidence="3">
    <location>
        <begin position="23"/>
        <end position="334"/>
    </location>
</feature>
<dbReference type="Pfam" id="PF01156">
    <property type="entry name" value="IU_nuc_hydro"/>
    <property type="match status" value="1"/>
</dbReference>
<dbReference type="InterPro" id="IPR036452">
    <property type="entry name" value="Ribo_hydro-like"/>
</dbReference>
<feature type="domain" description="Inosine/uridine-preferring nucleoside hydrolase" evidence="4">
    <location>
        <begin position="44"/>
        <end position="321"/>
    </location>
</feature>
<keyword evidence="3" id="KW-0732">Signal</keyword>
<dbReference type="SUPFAM" id="SSF53590">
    <property type="entry name" value="Nucleoside hydrolase"/>
    <property type="match status" value="1"/>
</dbReference>
<dbReference type="Proteomes" id="UP000319859">
    <property type="component" value="Unassembled WGS sequence"/>
</dbReference>
<feature type="signal peptide" evidence="3">
    <location>
        <begin position="1"/>
        <end position="22"/>
    </location>
</feature>
<keyword evidence="1 5" id="KW-0378">Hydrolase</keyword>
<organism evidence="5 6">
    <name type="scientific">Nitrospirillum amazonense</name>
    <dbReference type="NCBI Taxonomy" id="28077"/>
    <lineage>
        <taxon>Bacteria</taxon>
        <taxon>Pseudomonadati</taxon>
        <taxon>Pseudomonadota</taxon>
        <taxon>Alphaproteobacteria</taxon>
        <taxon>Rhodospirillales</taxon>
        <taxon>Azospirillaceae</taxon>
        <taxon>Nitrospirillum</taxon>
    </lineage>
</organism>
<evidence type="ECO:0000259" key="4">
    <source>
        <dbReference type="Pfam" id="PF01156"/>
    </source>
</evidence>
<dbReference type="AlphaFoldDB" id="A0A560FSU3"/>